<evidence type="ECO:0000256" key="1">
    <source>
        <dbReference type="SAM" id="SignalP"/>
    </source>
</evidence>
<name>A0A448L3Z9_9BACT</name>
<reference evidence="2 3" key="1">
    <citation type="submission" date="2018-12" db="EMBL/GenBank/DDBJ databases">
        <authorList>
            <consortium name="Pathogen Informatics"/>
        </authorList>
    </citation>
    <scope>NUCLEOTIDE SEQUENCE [LARGE SCALE GENOMIC DNA]</scope>
    <source>
        <strain evidence="2 3">NCTC13071</strain>
    </source>
</reference>
<feature type="chain" id="PRO_5019197094" evidence="1">
    <location>
        <begin position="21"/>
        <end position="375"/>
    </location>
</feature>
<gene>
    <name evidence="2" type="ORF">NCTC13071_00675</name>
</gene>
<dbReference type="PROSITE" id="PS51257">
    <property type="entry name" value="PROKAR_LIPOPROTEIN"/>
    <property type="match status" value="1"/>
</dbReference>
<protein>
    <submittedName>
        <fullName evidence="2">Protein of uncharacterized function (DUF2931)</fullName>
    </submittedName>
</protein>
<dbReference type="InterPro" id="IPR021326">
    <property type="entry name" value="DUF2931"/>
</dbReference>
<evidence type="ECO:0000313" key="2">
    <source>
        <dbReference type="EMBL" id="VEH14695.1"/>
    </source>
</evidence>
<dbReference type="AlphaFoldDB" id="A0A448L3Z9"/>
<sequence length="375" mass="43255">MKRHLLVGLLAATLCVMAIACNNKQDMSTRTTFPWVANVTAPRNYPVEVKYGFVGFGQGQKYPIMSSFANAGIGISKGEVSFADLDGEGLAMPNRLEVLWLSYTERKFYKADIAFSEKLQARILSLFQEGYENEQKHENYSCFLVTLLPGGKIWLYLNGIARYSLVCDTLQSDAIDMSLGDFAKDALLVDSTVEDYCKGNLNKEQVVNLKENGVPYELWSKYQERFNYDIEFEFEDNLCKIDSFHFAKHFINGEFNYACDGVKVGEQSRPKQLYLKWNVADTTYTGEFFFDEQEVLDMFSKGFSHKTANVRGKFMVKVSKYNNRFDIYLQVGDNKYYLKNCQIDVFKVTPENEKDDDHLFYWNYEGEEVRKYIGA</sequence>
<accession>A0A448L3Z9</accession>
<proteinExistence type="predicted"/>
<feature type="signal peptide" evidence="1">
    <location>
        <begin position="1"/>
        <end position="20"/>
    </location>
</feature>
<organism evidence="2 3">
    <name type="scientific">Segatella oris</name>
    <dbReference type="NCBI Taxonomy" id="28135"/>
    <lineage>
        <taxon>Bacteria</taxon>
        <taxon>Pseudomonadati</taxon>
        <taxon>Bacteroidota</taxon>
        <taxon>Bacteroidia</taxon>
        <taxon>Bacteroidales</taxon>
        <taxon>Prevotellaceae</taxon>
        <taxon>Segatella</taxon>
    </lineage>
</organism>
<dbReference type="KEGG" id="poc:NCTC13071_00675"/>
<evidence type="ECO:0000313" key="3">
    <source>
        <dbReference type="Proteomes" id="UP000274578"/>
    </source>
</evidence>
<dbReference type="Pfam" id="PF11153">
    <property type="entry name" value="DUF2931"/>
    <property type="match status" value="1"/>
</dbReference>
<keyword evidence="1" id="KW-0732">Signal</keyword>
<dbReference type="Proteomes" id="UP000274578">
    <property type="component" value="Chromosome 1"/>
</dbReference>
<dbReference type="EMBL" id="LR134384">
    <property type="protein sequence ID" value="VEH14695.1"/>
    <property type="molecule type" value="Genomic_DNA"/>
</dbReference>